<evidence type="ECO:0000313" key="3">
    <source>
        <dbReference type="EMBL" id="MFD2111772.1"/>
    </source>
</evidence>
<keyword evidence="3" id="KW-0813">Transport</keyword>
<sequence length="236" mass="25525">MSAAIDCNQRPPRRFAYLLGTLLLLILLHPLLVGLAGESVFFDVFLSMVVIASVYAVPSNSLTRMVFFVLTAPVLGARWLMYLVSNDAIILIGLAASAAFIALSAARILSYVMTQRTVTTEIILAALCVYLLFGVAWGLTYALIEQAMPGAFQIPGMAPDSAILQPLLYFSLVTLTTVGYGDISPQLPFAQAWANIEALLGQIYLAVLVARLVGIQVAQSMNTPQAERCERPERNG</sequence>
<gene>
    <name evidence="3" type="ORF">ACFSJC_07970</name>
</gene>
<dbReference type="RefSeq" id="WP_386025485.1">
    <property type="nucleotide sequence ID" value="NZ_JBHUHX010000016.1"/>
</dbReference>
<organism evidence="3 4">
    <name type="scientific">Thiorhodococcus fuscus</name>
    <dbReference type="NCBI Taxonomy" id="527200"/>
    <lineage>
        <taxon>Bacteria</taxon>
        <taxon>Pseudomonadati</taxon>
        <taxon>Pseudomonadota</taxon>
        <taxon>Gammaproteobacteria</taxon>
        <taxon>Chromatiales</taxon>
        <taxon>Chromatiaceae</taxon>
        <taxon>Thiorhodococcus</taxon>
    </lineage>
</organism>
<evidence type="ECO:0000256" key="1">
    <source>
        <dbReference type="SAM" id="Phobius"/>
    </source>
</evidence>
<dbReference type="InterPro" id="IPR013099">
    <property type="entry name" value="K_chnl_dom"/>
</dbReference>
<protein>
    <submittedName>
        <fullName evidence="3">Potassium channel family protein</fullName>
    </submittedName>
</protein>
<keyword evidence="1" id="KW-0472">Membrane</keyword>
<keyword evidence="3" id="KW-0407">Ion channel</keyword>
<dbReference type="Gene3D" id="1.10.287.70">
    <property type="match status" value="1"/>
</dbReference>
<reference evidence="4" key="1">
    <citation type="journal article" date="2019" name="Int. J. Syst. Evol. Microbiol.">
        <title>The Global Catalogue of Microorganisms (GCM) 10K type strain sequencing project: providing services to taxonomists for standard genome sequencing and annotation.</title>
        <authorList>
            <consortium name="The Broad Institute Genomics Platform"/>
            <consortium name="The Broad Institute Genome Sequencing Center for Infectious Disease"/>
            <person name="Wu L."/>
            <person name="Ma J."/>
        </authorList>
    </citation>
    <scope>NUCLEOTIDE SEQUENCE [LARGE SCALE GENOMIC DNA]</scope>
    <source>
        <strain evidence="4">KACC 12597</strain>
    </source>
</reference>
<evidence type="ECO:0000313" key="4">
    <source>
        <dbReference type="Proteomes" id="UP001597337"/>
    </source>
</evidence>
<feature type="transmembrane region" description="Helical" evidence="1">
    <location>
        <begin position="39"/>
        <end position="58"/>
    </location>
</feature>
<dbReference type="SUPFAM" id="SSF81324">
    <property type="entry name" value="Voltage-gated potassium channels"/>
    <property type="match status" value="1"/>
</dbReference>
<feature type="transmembrane region" description="Helical" evidence="1">
    <location>
        <begin position="122"/>
        <end position="143"/>
    </location>
</feature>
<feature type="domain" description="Potassium channel" evidence="2">
    <location>
        <begin position="167"/>
        <end position="213"/>
    </location>
</feature>
<dbReference type="GO" id="GO:0034220">
    <property type="term" value="P:monoatomic ion transmembrane transport"/>
    <property type="evidence" value="ECO:0007669"/>
    <property type="project" value="UniProtKB-KW"/>
</dbReference>
<keyword evidence="4" id="KW-1185">Reference proteome</keyword>
<dbReference type="Proteomes" id="UP001597337">
    <property type="component" value="Unassembled WGS sequence"/>
</dbReference>
<name>A0ABW4Y6F9_9GAMM</name>
<keyword evidence="1" id="KW-0812">Transmembrane</keyword>
<accession>A0ABW4Y6F9</accession>
<dbReference type="Pfam" id="PF07885">
    <property type="entry name" value="Ion_trans_2"/>
    <property type="match status" value="1"/>
</dbReference>
<feature type="transmembrane region" description="Helical" evidence="1">
    <location>
        <begin position="15"/>
        <end position="33"/>
    </location>
</feature>
<dbReference type="EMBL" id="JBHUHX010000016">
    <property type="protein sequence ID" value="MFD2111772.1"/>
    <property type="molecule type" value="Genomic_DNA"/>
</dbReference>
<evidence type="ECO:0000259" key="2">
    <source>
        <dbReference type="Pfam" id="PF07885"/>
    </source>
</evidence>
<feature type="transmembrane region" description="Helical" evidence="1">
    <location>
        <begin position="192"/>
        <end position="213"/>
    </location>
</feature>
<feature type="transmembrane region" description="Helical" evidence="1">
    <location>
        <begin position="88"/>
        <end position="110"/>
    </location>
</feature>
<proteinExistence type="predicted"/>
<feature type="transmembrane region" description="Helical" evidence="1">
    <location>
        <begin position="65"/>
        <end position="82"/>
    </location>
</feature>
<comment type="caution">
    <text evidence="3">The sequence shown here is derived from an EMBL/GenBank/DDBJ whole genome shotgun (WGS) entry which is preliminary data.</text>
</comment>
<keyword evidence="3" id="KW-0406">Ion transport</keyword>
<keyword evidence="1" id="KW-1133">Transmembrane helix</keyword>